<dbReference type="PROSITE" id="PS51740">
    <property type="entry name" value="SPOVT_ABRB"/>
    <property type="match status" value="1"/>
</dbReference>
<proteinExistence type="predicted"/>
<comment type="caution">
    <text evidence="3">The sequence shown here is derived from an EMBL/GenBank/DDBJ whole genome shotgun (WGS) entry which is preliminary data.</text>
</comment>
<dbReference type="PATRIC" id="fig|1502723.3.peg.2528"/>
<dbReference type="InterPro" id="IPR037914">
    <property type="entry name" value="SpoVT-AbrB_sf"/>
</dbReference>
<dbReference type="RefSeq" id="WP_044885725.1">
    <property type="nucleotide sequence ID" value="NZ_JYFN01000022.1"/>
</dbReference>
<keyword evidence="4" id="KW-1185">Reference proteome</keyword>
<reference evidence="3 4" key="2">
    <citation type="journal article" date="2016" name="Genome Announc.">
        <title>Permanent Draft Genome Sequences for Two Variants of Frankia sp. Strain CpI1, the First Frankia Strain Isolated from Root Nodules of Comptonia peregrina.</title>
        <authorList>
            <person name="Oshone R."/>
            <person name="Hurst S.G.IV."/>
            <person name="Abebe-Akele F."/>
            <person name="Simpson S."/>
            <person name="Morris K."/>
            <person name="Thomas W.K."/>
            <person name="Tisa L.S."/>
        </authorList>
    </citation>
    <scope>NUCLEOTIDE SEQUENCE [LARGE SCALE GENOMIC DNA]</scope>
    <source>
        <strain evidence="4">CpI1-S</strain>
    </source>
</reference>
<protein>
    <submittedName>
        <fullName evidence="3">Looped-hinge helix DNA binding domain, AbrB family</fullName>
    </submittedName>
</protein>
<keyword evidence="1" id="KW-0238">DNA-binding</keyword>
<organism evidence="3 4">
    <name type="scientific">Frankia torreyi</name>
    <dbReference type="NCBI Taxonomy" id="1856"/>
    <lineage>
        <taxon>Bacteria</taxon>
        <taxon>Bacillati</taxon>
        <taxon>Actinomycetota</taxon>
        <taxon>Actinomycetes</taxon>
        <taxon>Frankiales</taxon>
        <taxon>Frankiaceae</taxon>
        <taxon>Frankia</taxon>
    </lineage>
</organism>
<dbReference type="SUPFAM" id="SSF89447">
    <property type="entry name" value="AbrB/MazE/MraZ-like"/>
    <property type="match status" value="1"/>
</dbReference>
<dbReference type="OrthoDB" id="33406at2"/>
<dbReference type="Proteomes" id="UP000032545">
    <property type="component" value="Unassembled WGS sequence"/>
</dbReference>
<evidence type="ECO:0000313" key="4">
    <source>
        <dbReference type="Proteomes" id="UP000032545"/>
    </source>
</evidence>
<evidence type="ECO:0000256" key="1">
    <source>
        <dbReference type="PROSITE-ProRule" id="PRU01076"/>
    </source>
</evidence>
<gene>
    <name evidence="3" type="ORF">FF36_03130</name>
</gene>
<dbReference type="InterPro" id="IPR007159">
    <property type="entry name" value="SpoVT-AbrB_dom"/>
</dbReference>
<dbReference type="AlphaFoldDB" id="A0A0D8BEW3"/>
<evidence type="ECO:0000259" key="2">
    <source>
        <dbReference type="PROSITE" id="PS51740"/>
    </source>
</evidence>
<dbReference type="Pfam" id="PF04014">
    <property type="entry name" value="MazE_antitoxin"/>
    <property type="match status" value="1"/>
</dbReference>
<dbReference type="NCBIfam" id="TIGR01439">
    <property type="entry name" value="lp_hng_hel_AbrB"/>
    <property type="match status" value="1"/>
</dbReference>
<accession>A0A0D8BEW3</accession>
<dbReference type="SMART" id="SM00966">
    <property type="entry name" value="SpoVT_AbrB"/>
    <property type="match status" value="1"/>
</dbReference>
<dbReference type="GO" id="GO:0003677">
    <property type="term" value="F:DNA binding"/>
    <property type="evidence" value="ECO:0007669"/>
    <property type="project" value="UniProtKB-UniRule"/>
</dbReference>
<evidence type="ECO:0000313" key="3">
    <source>
        <dbReference type="EMBL" id="KJE22600.1"/>
    </source>
</evidence>
<dbReference type="EMBL" id="JYFN01000022">
    <property type="protein sequence ID" value="KJE22600.1"/>
    <property type="molecule type" value="Genomic_DNA"/>
</dbReference>
<name>A0A0D8BEW3_9ACTN</name>
<sequence length="81" mass="8702">MRTAIDAAGRVVIPKVLRDALGLTAGQPLEIAERDGRLEIVPAPTPMRLVDDGDGVVAVADADMPVLTADQVRETLERTRR</sequence>
<reference evidence="4" key="1">
    <citation type="submission" date="2015-02" db="EMBL/GenBank/DDBJ databases">
        <title>Draft Genome of Frankia sp. CpI1-S.</title>
        <authorList>
            <person name="Oshone R.T."/>
            <person name="Ngom M."/>
            <person name="Ghodhbane-Gtari F."/>
            <person name="Gtari M."/>
            <person name="Morris K."/>
            <person name="Thomas K."/>
            <person name="Sen A."/>
            <person name="Tisa L.S."/>
        </authorList>
    </citation>
    <scope>NUCLEOTIDE SEQUENCE [LARGE SCALE GENOMIC DNA]</scope>
    <source>
        <strain evidence="4">CpI1-S</strain>
    </source>
</reference>
<feature type="domain" description="SpoVT-AbrB" evidence="2">
    <location>
        <begin position="1"/>
        <end position="45"/>
    </location>
</feature>
<dbReference type="Gene3D" id="2.10.260.10">
    <property type="match status" value="1"/>
</dbReference>